<accession>A0A0V1CYW0</accession>
<dbReference type="GO" id="GO:0005737">
    <property type="term" value="C:cytoplasm"/>
    <property type="evidence" value="ECO:0007669"/>
    <property type="project" value="UniProtKB-SubCell"/>
</dbReference>
<dbReference type="SUPFAM" id="SSF74924">
    <property type="entry name" value="Cap-Gly domain"/>
    <property type="match status" value="1"/>
</dbReference>
<dbReference type="CDD" id="cd17044">
    <property type="entry name" value="Ubl_TBCE"/>
    <property type="match status" value="1"/>
</dbReference>
<evidence type="ECO:0000256" key="1">
    <source>
        <dbReference type="ARBA" id="ARBA00004141"/>
    </source>
</evidence>
<dbReference type="SUPFAM" id="SSF52058">
    <property type="entry name" value="L domain-like"/>
    <property type="match status" value="1"/>
</dbReference>
<evidence type="ECO:0000256" key="6">
    <source>
        <dbReference type="ARBA" id="ARBA00022490"/>
    </source>
</evidence>
<name>A0A0V1CYW0_TRIBR</name>
<feature type="transmembrane region" description="Helical" evidence="16">
    <location>
        <begin position="777"/>
        <end position="796"/>
    </location>
</feature>
<keyword evidence="6" id="KW-0963">Cytoplasm</keyword>
<dbReference type="PANTHER" id="PTHR11662:SF399">
    <property type="entry name" value="FI19708P1-RELATED"/>
    <property type="match status" value="1"/>
</dbReference>
<dbReference type="Gene3D" id="2.30.30.190">
    <property type="entry name" value="CAP Gly-rich-like domain"/>
    <property type="match status" value="1"/>
</dbReference>
<dbReference type="Gene3D" id="3.10.20.90">
    <property type="entry name" value="Phosphatidylinositol 3-kinase Catalytic Subunit, Chain A, domain 1"/>
    <property type="match status" value="1"/>
</dbReference>
<dbReference type="GO" id="GO:0006820">
    <property type="term" value="P:monoatomic anion transport"/>
    <property type="evidence" value="ECO:0007669"/>
    <property type="project" value="TreeGrafter"/>
</dbReference>
<evidence type="ECO:0000256" key="7">
    <source>
        <dbReference type="ARBA" id="ARBA00022614"/>
    </source>
</evidence>
<comment type="subcellular location">
    <subcellularLocation>
        <location evidence="2">Cytoplasm</location>
    </subcellularLocation>
    <subcellularLocation>
        <location evidence="1">Membrane</location>
        <topology evidence="1">Multi-pass membrane protein</topology>
    </subcellularLocation>
</comment>
<dbReference type="InterPro" id="IPR044079">
    <property type="entry name" value="Ubl_TBCE"/>
</dbReference>
<dbReference type="Proteomes" id="UP000054653">
    <property type="component" value="Unassembled WGS sequence"/>
</dbReference>
<dbReference type="Gene3D" id="3.80.10.10">
    <property type="entry name" value="Ribonuclease Inhibitor"/>
    <property type="match status" value="2"/>
</dbReference>
<dbReference type="InterPro" id="IPR032675">
    <property type="entry name" value="LRR_dom_sf"/>
</dbReference>
<reference evidence="18 19" key="1">
    <citation type="submission" date="2015-01" db="EMBL/GenBank/DDBJ databases">
        <title>Evolution of Trichinella species and genotypes.</title>
        <authorList>
            <person name="Korhonen P.K."/>
            <person name="Edoardo P."/>
            <person name="Giuseppe L.R."/>
            <person name="Gasser R.B."/>
        </authorList>
    </citation>
    <scope>NUCLEOTIDE SEQUENCE [LARGE SCALE GENOMIC DNA]</scope>
    <source>
        <strain evidence="18">ISS120</strain>
    </source>
</reference>
<dbReference type="PROSITE" id="PS50245">
    <property type="entry name" value="CAP_GLY_2"/>
    <property type="match status" value="1"/>
</dbReference>
<comment type="similarity">
    <text evidence="3">Belongs to the TBCE family.</text>
</comment>
<dbReference type="Gene3D" id="1.20.1250.20">
    <property type="entry name" value="MFS general substrate transporter like domains"/>
    <property type="match status" value="2"/>
</dbReference>
<evidence type="ECO:0000256" key="10">
    <source>
        <dbReference type="ARBA" id="ARBA00022847"/>
    </source>
</evidence>
<dbReference type="InterPro" id="IPR036259">
    <property type="entry name" value="MFS_trans_sf"/>
</dbReference>
<evidence type="ECO:0000256" key="4">
    <source>
        <dbReference type="ARBA" id="ARBA00015004"/>
    </source>
</evidence>
<dbReference type="OrthoDB" id="5273213at2759"/>
<dbReference type="InterPro" id="IPR029071">
    <property type="entry name" value="Ubiquitin-like_domsf"/>
</dbReference>
<evidence type="ECO:0000313" key="18">
    <source>
        <dbReference type="EMBL" id="KRY54380.1"/>
    </source>
</evidence>
<feature type="transmembrane region" description="Helical" evidence="16">
    <location>
        <begin position="850"/>
        <end position="871"/>
    </location>
</feature>
<keyword evidence="8 16" id="KW-0812">Transmembrane</keyword>
<evidence type="ECO:0000313" key="19">
    <source>
        <dbReference type="Proteomes" id="UP000054653"/>
    </source>
</evidence>
<feature type="transmembrane region" description="Helical" evidence="16">
    <location>
        <begin position="1008"/>
        <end position="1025"/>
    </location>
</feature>
<proteinExistence type="inferred from homology"/>
<dbReference type="Pfam" id="PF14580">
    <property type="entry name" value="LRR_9"/>
    <property type="match status" value="1"/>
</dbReference>
<dbReference type="InterPro" id="IPR050382">
    <property type="entry name" value="MFS_Na/Anion_cotransporter"/>
</dbReference>
<evidence type="ECO:0000256" key="9">
    <source>
        <dbReference type="ARBA" id="ARBA00022737"/>
    </source>
</evidence>
<comment type="caution">
    <text evidence="18">The sequence shown here is derived from an EMBL/GenBank/DDBJ whole genome shotgun (WGS) entry which is preliminary data.</text>
</comment>
<dbReference type="FunFam" id="1.20.1250.20:FF:000003">
    <property type="entry name" value="Solute carrier family 17 member 3"/>
    <property type="match status" value="1"/>
</dbReference>
<dbReference type="SMART" id="SM00369">
    <property type="entry name" value="LRR_TYP"/>
    <property type="match status" value="4"/>
</dbReference>
<dbReference type="SMART" id="SM01052">
    <property type="entry name" value="CAP_GLY"/>
    <property type="match status" value="1"/>
</dbReference>
<organism evidence="18 19">
    <name type="scientific">Trichinella britovi</name>
    <name type="common">Parasitic roundworm</name>
    <dbReference type="NCBI Taxonomy" id="45882"/>
    <lineage>
        <taxon>Eukaryota</taxon>
        <taxon>Metazoa</taxon>
        <taxon>Ecdysozoa</taxon>
        <taxon>Nematoda</taxon>
        <taxon>Enoplea</taxon>
        <taxon>Dorylaimia</taxon>
        <taxon>Trichinellida</taxon>
        <taxon>Trichinellidae</taxon>
        <taxon>Trichinella</taxon>
    </lineage>
</organism>
<evidence type="ECO:0000256" key="13">
    <source>
        <dbReference type="ARBA" id="ARBA00023186"/>
    </source>
</evidence>
<dbReference type="Pfam" id="PF01302">
    <property type="entry name" value="CAP_GLY"/>
    <property type="match status" value="1"/>
</dbReference>
<dbReference type="GO" id="GO:0016020">
    <property type="term" value="C:membrane"/>
    <property type="evidence" value="ECO:0007669"/>
    <property type="project" value="UniProtKB-SubCell"/>
</dbReference>
<gene>
    <name evidence="18" type="primary">SLC17A5</name>
    <name evidence="18" type="ORF">T03_4874</name>
</gene>
<dbReference type="GO" id="GO:0015293">
    <property type="term" value="F:symporter activity"/>
    <property type="evidence" value="ECO:0007669"/>
    <property type="project" value="UniProtKB-KW"/>
</dbReference>
<feature type="transmembrane region" description="Helical" evidence="16">
    <location>
        <begin position="1046"/>
        <end position="1065"/>
    </location>
</feature>
<evidence type="ECO:0000256" key="12">
    <source>
        <dbReference type="ARBA" id="ARBA00023136"/>
    </source>
</evidence>
<evidence type="ECO:0000256" key="8">
    <source>
        <dbReference type="ARBA" id="ARBA00022692"/>
    </source>
</evidence>
<dbReference type="SUPFAM" id="SSF103473">
    <property type="entry name" value="MFS general substrate transporter"/>
    <property type="match status" value="1"/>
</dbReference>
<dbReference type="InterPro" id="IPR003591">
    <property type="entry name" value="Leu-rich_rpt_typical-subtyp"/>
</dbReference>
<dbReference type="InterPro" id="IPR000938">
    <property type="entry name" value="CAP-Gly_domain"/>
</dbReference>
<dbReference type="InterPro" id="IPR011701">
    <property type="entry name" value="MFS"/>
</dbReference>
<keyword evidence="10" id="KW-0769">Symport</keyword>
<dbReference type="EMBL" id="JYDI01000071">
    <property type="protein sequence ID" value="KRY54380.1"/>
    <property type="molecule type" value="Genomic_DNA"/>
</dbReference>
<feature type="transmembrane region" description="Helical" evidence="16">
    <location>
        <begin position="1110"/>
        <end position="1128"/>
    </location>
</feature>
<dbReference type="InterPro" id="IPR036859">
    <property type="entry name" value="CAP-Gly_dom_sf"/>
</dbReference>
<evidence type="ECO:0000256" key="11">
    <source>
        <dbReference type="ARBA" id="ARBA00022989"/>
    </source>
</evidence>
<protein>
    <recommendedName>
        <fullName evidence="4">Tubulin-specific chaperone E</fullName>
    </recommendedName>
    <alternativeName>
        <fullName evidence="14">Tubulin-folding cofactor E</fullName>
    </alternativeName>
</protein>
<dbReference type="SUPFAM" id="SSF54236">
    <property type="entry name" value="Ubiquitin-like"/>
    <property type="match status" value="1"/>
</dbReference>
<dbReference type="Pfam" id="PF07690">
    <property type="entry name" value="MFS_1"/>
    <property type="match status" value="1"/>
</dbReference>
<dbReference type="PANTHER" id="PTHR11662">
    <property type="entry name" value="SOLUTE CARRIER FAMILY 17"/>
    <property type="match status" value="1"/>
</dbReference>
<feature type="compositionally biased region" description="Low complexity" evidence="15">
    <location>
        <begin position="1179"/>
        <end position="1202"/>
    </location>
</feature>
<keyword evidence="13" id="KW-0143">Chaperone</keyword>
<keyword evidence="7" id="KW-0433">Leucine-rich repeat</keyword>
<feature type="transmembrane region" description="Helical" evidence="16">
    <location>
        <begin position="753"/>
        <end position="771"/>
    </location>
</feature>
<keyword evidence="5" id="KW-0813">Transport</keyword>
<evidence type="ECO:0000256" key="5">
    <source>
        <dbReference type="ARBA" id="ARBA00022448"/>
    </source>
</evidence>
<dbReference type="STRING" id="45882.A0A0V1CYW0"/>
<evidence type="ECO:0000256" key="16">
    <source>
        <dbReference type="SAM" id="Phobius"/>
    </source>
</evidence>
<sequence>MLSVLIFFRDFLMDNYMRRNKIPEMVIGCRVRHRGARGVVKFCGRIGSLDGEWLGIEWDEKSRGKHDGTYQNVRYFETSAPQSGSFMRPNTVEYGCSFVEAGKERIIECTNVSQWEKIESFGSAKVDASDKVRKEMSCLCLDGTLVSFAGELSVSDSVLFSGITSLYLRNTLIVDWSEIVKIISFMPRLSSLALSNNKLQSTHCAALENVTFSQIETLALSQTEYNWNEVSVLPKVFPNLNEFWLSYNCIDIIESELKMPSLRLLSLESNPLASWHEVLKLGSLSNLQCLFLGHTKLKEICIPQSGLFPSLRSLMLSHNEISDVGWNSINELNKIPSLEELSIIGNPVLNLDKSRSRQFVIAKIAHLRVFNKVAISAAERKGSEIDYLKNYGTTWLKLRNAKGMEDNLACFLSEHPRFMDLVKLYGEPDHFETVKNPLKNMTQCMQMLKFTYSDKPPVEKRVPNFLTVQKLKILVGELFHLKPQLVKLSYKSSRNPDIVVSLDHDLYSLSYYSVEENDIIIVEQICSSSLGRELLALPNLRCQFTWSIAIYIQNPLSSSAALHAAMMLHIILHPKHDRSRGSCSDAFVLRLFCNDNARGRAHSWRYTRQLSRVSDVVPLNDFFHIHPVELNSMESELYSCKRCKFVHFLRSIRFQICLLLFGCMFCLMFANLTMSVAILSMVNTTLSACVFIAHNSTSSGCDRADHIAGIGDYVHSEGSVNWSPETQGLVLSAISWGRLLSPLVSSIVARSDVSLWLPASLIVSALASSLIPVSVSAGYVMIVLLRFLLGVADAVAQPAINHLLANHFSSKTRNNAYGWTSAGRQFGVLAVYPIASIVSDYSGTKEGWPFVFYISSAICVVWVLLWVFFLLMHRRNLNRKRESISFSKIHTFTILCCCCKVNQPTLLYPVFTKLTGLPSSVISWSGCTRTLFYGKETSSVSSLSSIKSMISRMDENTQRICWKKVLQSSRFWCNMMAILCHEIPLNTAMMFLPMYMRDALHFCLKTNGVLSTLPIISFMVTKILATQLDHAIKSACKPDATKTAKWFNLVASLGMGSFLLGVSVLNCRNRGLAVILLCCGVGFAGFHTPGCIGTLLSLAPAHSSAISSMAYVLISCTSMLIPLVVKAIVVQSSSREWQTVWQICAGIALLPITFFSLHGTADEQAWSKPIRDQVEKESPFPSSPSTSSSSNSLSSKMTASSSHCHQLPMMTVEKL</sequence>
<evidence type="ECO:0000256" key="3">
    <source>
        <dbReference type="ARBA" id="ARBA00006286"/>
    </source>
</evidence>
<feature type="transmembrane region" description="Helical" evidence="16">
    <location>
        <begin position="1071"/>
        <end position="1098"/>
    </location>
</feature>
<keyword evidence="12 16" id="KW-0472">Membrane</keyword>
<feature type="transmembrane region" description="Helical" evidence="16">
    <location>
        <begin position="1140"/>
        <end position="1161"/>
    </location>
</feature>
<feature type="region of interest" description="Disordered" evidence="15">
    <location>
        <begin position="1170"/>
        <end position="1203"/>
    </location>
</feature>
<evidence type="ECO:0000256" key="14">
    <source>
        <dbReference type="ARBA" id="ARBA00030180"/>
    </source>
</evidence>
<keyword evidence="19" id="KW-1185">Reference proteome</keyword>
<evidence type="ECO:0000259" key="17">
    <source>
        <dbReference type="PROSITE" id="PS50245"/>
    </source>
</evidence>
<keyword evidence="11 16" id="KW-1133">Transmembrane helix</keyword>
<keyword evidence="9" id="KW-0677">Repeat</keyword>
<evidence type="ECO:0000256" key="15">
    <source>
        <dbReference type="SAM" id="MobiDB-lite"/>
    </source>
</evidence>
<feature type="transmembrane region" description="Helical" evidence="16">
    <location>
        <begin position="816"/>
        <end position="838"/>
    </location>
</feature>
<evidence type="ECO:0000256" key="2">
    <source>
        <dbReference type="ARBA" id="ARBA00004496"/>
    </source>
</evidence>
<feature type="domain" description="CAP-Gly" evidence="17">
    <location>
        <begin position="44"/>
        <end position="88"/>
    </location>
</feature>
<dbReference type="AlphaFoldDB" id="A0A0V1CYW0"/>
<feature type="transmembrane region" description="Helical" evidence="16">
    <location>
        <begin position="652"/>
        <end position="670"/>
    </location>
</feature>